<dbReference type="InterPro" id="IPR052577">
    <property type="entry name" value="VWA7"/>
</dbReference>
<evidence type="ECO:0000259" key="6">
    <source>
        <dbReference type="Pfam" id="PF25106"/>
    </source>
</evidence>
<keyword evidence="3" id="KW-0732">Signal</keyword>
<dbReference type="InterPro" id="IPR036465">
    <property type="entry name" value="vWFA_dom_sf"/>
</dbReference>
<evidence type="ECO:0008006" key="10">
    <source>
        <dbReference type="Google" id="ProtNLM"/>
    </source>
</evidence>
<evidence type="ECO:0000313" key="9">
    <source>
        <dbReference type="Proteomes" id="UP001186944"/>
    </source>
</evidence>
<dbReference type="AlphaFoldDB" id="A0AA88XJ36"/>
<keyword evidence="5" id="KW-0812">Transmembrane</keyword>
<evidence type="ECO:0000256" key="1">
    <source>
        <dbReference type="ARBA" id="ARBA00004613"/>
    </source>
</evidence>
<dbReference type="PANTHER" id="PTHR14905:SF21">
    <property type="entry name" value="VWFA DOMAIN-CONTAINING PROTEIN"/>
    <property type="match status" value="1"/>
</dbReference>
<protein>
    <recommendedName>
        <fullName evidence="10">VWFA domain-containing protein</fullName>
    </recommendedName>
</protein>
<dbReference type="Pfam" id="PF25106">
    <property type="entry name" value="VWA_4"/>
    <property type="match status" value="1"/>
</dbReference>
<feature type="domain" description="Hemicentin-1-like von Willebrand factor A" evidence="6">
    <location>
        <begin position="175"/>
        <end position="321"/>
    </location>
</feature>
<keyword evidence="9" id="KW-1185">Reference proteome</keyword>
<evidence type="ECO:0000313" key="8">
    <source>
        <dbReference type="EMBL" id="KAK3083786.1"/>
    </source>
</evidence>
<feature type="transmembrane region" description="Helical" evidence="5">
    <location>
        <begin position="456"/>
        <end position="478"/>
    </location>
</feature>
<sequence>MFYSNTNWVELFGNTSCKELGIDGKNIIPTAPPSEAACSSCNYTLPKDEDSACVDNMLLDINYLTSGYLSYQGVNKPLDPRWTDGWGKCSHGGADDLTKDTIAIGGINKETSDPTLSPHYYLHQAAGQAAVQATIDFFVGNGTGLLDQIGPDAFNKLLQMHYEEPCYQCFTPDKSLVFVIDNTGSMGDDIYEVRKKAIEIVTFSQSSATKPFNYILATFNDPDTTLTVTTDGNELIRHLNALTAEGGDDCPEMAMAGLIRGIQQAKPGSCVFFFTDADAKDTDKEAQVEALIQRKRIKLTLFLRGTCGGVLPNKTKETQQQSQDGCLIRNTRVMSHSGRKRRSGLSGLGLYESLAGGTGSVIAHVSKDTLGSVLDSIVKHNLGIATINIEKFITSNATTSVPVDSDLNLVTIKIKGIYDADHVSLVSPDGKGNSYESHQRINTNKASKSSSNTTRLAVVLGAVMGVVVLTGVAIFAFIKIHSISVTTKPISMDQMYTDISSVERPELNGKIKYMHGH</sequence>
<keyword evidence="2" id="KW-0964">Secreted</keyword>
<comment type="caution">
    <text evidence="8">The sequence shown here is derived from an EMBL/GenBank/DDBJ whole genome shotgun (WGS) entry which is preliminary data.</text>
</comment>
<comment type="subcellular location">
    <subcellularLocation>
        <location evidence="1">Secreted</location>
    </subcellularLocation>
</comment>
<feature type="region of interest" description="Disordered" evidence="4">
    <location>
        <begin position="429"/>
        <end position="448"/>
    </location>
</feature>
<dbReference type="SUPFAM" id="SSF53300">
    <property type="entry name" value="vWA-like"/>
    <property type="match status" value="1"/>
</dbReference>
<evidence type="ECO:0000256" key="2">
    <source>
        <dbReference type="ARBA" id="ARBA00022525"/>
    </source>
</evidence>
<keyword evidence="5" id="KW-1133">Transmembrane helix</keyword>
<dbReference type="Pfam" id="PF25107">
    <property type="entry name" value="VWA7_N"/>
    <property type="match status" value="1"/>
</dbReference>
<dbReference type="InterPro" id="IPR056862">
    <property type="entry name" value="VWA7_N"/>
</dbReference>
<dbReference type="InterPro" id="IPR056861">
    <property type="entry name" value="HMCN1-like_VWA"/>
</dbReference>
<dbReference type="Proteomes" id="UP001186944">
    <property type="component" value="Unassembled WGS sequence"/>
</dbReference>
<name>A0AA88XJ36_PINIB</name>
<evidence type="ECO:0000256" key="3">
    <source>
        <dbReference type="ARBA" id="ARBA00022729"/>
    </source>
</evidence>
<gene>
    <name evidence="8" type="ORF">FSP39_003208</name>
</gene>
<evidence type="ECO:0000256" key="5">
    <source>
        <dbReference type="SAM" id="Phobius"/>
    </source>
</evidence>
<evidence type="ECO:0000256" key="4">
    <source>
        <dbReference type="SAM" id="MobiDB-lite"/>
    </source>
</evidence>
<dbReference type="EMBL" id="VSWD01000013">
    <property type="protein sequence ID" value="KAK3083786.1"/>
    <property type="molecule type" value="Genomic_DNA"/>
</dbReference>
<reference evidence="8" key="1">
    <citation type="submission" date="2019-08" db="EMBL/GenBank/DDBJ databases">
        <title>The improved chromosome-level genome for the pearl oyster Pinctada fucata martensii using PacBio sequencing and Hi-C.</title>
        <authorList>
            <person name="Zheng Z."/>
        </authorList>
    </citation>
    <scope>NUCLEOTIDE SEQUENCE</scope>
    <source>
        <strain evidence="8">ZZ-2019</strain>
        <tissue evidence="8">Adductor muscle</tissue>
    </source>
</reference>
<dbReference type="Gene3D" id="3.40.50.410">
    <property type="entry name" value="von Willebrand factor, type A domain"/>
    <property type="match status" value="1"/>
</dbReference>
<dbReference type="PANTHER" id="PTHR14905">
    <property type="entry name" value="NG37"/>
    <property type="match status" value="1"/>
</dbReference>
<proteinExistence type="predicted"/>
<feature type="domain" description="VWA7 N-terminal" evidence="7">
    <location>
        <begin position="2"/>
        <end position="137"/>
    </location>
</feature>
<evidence type="ECO:0000259" key="7">
    <source>
        <dbReference type="Pfam" id="PF25107"/>
    </source>
</evidence>
<accession>A0AA88XJ36</accession>
<organism evidence="8 9">
    <name type="scientific">Pinctada imbricata</name>
    <name type="common">Atlantic pearl-oyster</name>
    <name type="synonym">Pinctada martensii</name>
    <dbReference type="NCBI Taxonomy" id="66713"/>
    <lineage>
        <taxon>Eukaryota</taxon>
        <taxon>Metazoa</taxon>
        <taxon>Spiralia</taxon>
        <taxon>Lophotrochozoa</taxon>
        <taxon>Mollusca</taxon>
        <taxon>Bivalvia</taxon>
        <taxon>Autobranchia</taxon>
        <taxon>Pteriomorphia</taxon>
        <taxon>Pterioida</taxon>
        <taxon>Pterioidea</taxon>
        <taxon>Pteriidae</taxon>
        <taxon>Pinctada</taxon>
    </lineage>
</organism>
<keyword evidence="5" id="KW-0472">Membrane</keyword>